<dbReference type="GeneTree" id="ENSGT00940000156402"/>
<evidence type="ECO:0000256" key="7">
    <source>
        <dbReference type="ARBA" id="ARBA00023136"/>
    </source>
</evidence>
<dbReference type="Proteomes" id="UP000265020">
    <property type="component" value="Unassembled WGS sequence"/>
</dbReference>
<sequence>MLFFIQISYAAWSLDLDGFHRGKREHHAESWAYWGAAFTPGKEKNTCLILFHENTKKKTEWYSILQGRTSSGCYPHMNLIKDEQKCMNDLILLKEQKAKVNSSVHCKGMWDTLHCWPPASLGETVSQPCPDFFNSEGKVQRNCTTNGWTDLLLPYEDACGYTFNESFHFLEPPDSHLYYSYVKTMYTIGYTLSLITLTIAITIFCLFRKLHCTRNHIHIQLFISFILRAISIFIRDSLLFTDEELYHCDNYTVACKIVLMFSNYSILANYSWLLAEGHFLFTLVSRSFFSLKKHLAWYILLSWGVPFIVIVCWGCAKYFYEDEGCWETRKLEWIWWILRMPVLLTICVNLIFFLGILRILISKLRMPDAQRNEFSQYMKLIKSTFFLVALFGLHCILFVFLPVEVVDSVFKIWTFAELALSSTQGFVVAVLYCFMNGEVQQELKRRWKRWKLTQHLPSRRRQHHGSISQIGSPHTQISLLPSSPTSLTNSGFPADTLELKN</sequence>
<dbReference type="STRING" id="28743.ENSCVAP00000032217"/>
<dbReference type="AlphaFoldDB" id="A0A3Q2EIM5"/>
<dbReference type="GO" id="GO:0007166">
    <property type="term" value="P:cell surface receptor signaling pathway"/>
    <property type="evidence" value="ECO:0007669"/>
    <property type="project" value="InterPro"/>
</dbReference>
<feature type="domain" description="G-protein coupled receptors family 2 profile 1" evidence="12">
    <location>
        <begin position="85"/>
        <end position="163"/>
    </location>
</feature>
<dbReference type="InterPro" id="IPR050332">
    <property type="entry name" value="GPCR_2"/>
</dbReference>
<keyword evidence="7 11" id="KW-0472">Membrane</keyword>
<feature type="transmembrane region" description="Helical" evidence="11">
    <location>
        <begin position="412"/>
        <end position="435"/>
    </location>
</feature>
<evidence type="ECO:0000256" key="11">
    <source>
        <dbReference type="SAM" id="Phobius"/>
    </source>
</evidence>
<dbReference type="Gene3D" id="1.20.1070.10">
    <property type="entry name" value="Rhodopsin 7-helix transmembrane proteins"/>
    <property type="match status" value="1"/>
</dbReference>
<dbReference type="SUPFAM" id="SSF81321">
    <property type="entry name" value="Family A G protein-coupled receptor-like"/>
    <property type="match status" value="1"/>
</dbReference>
<keyword evidence="6" id="KW-0297">G-protein coupled receptor</keyword>
<dbReference type="Pfam" id="PF00002">
    <property type="entry name" value="7tm_2"/>
    <property type="match status" value="1"/>
</dbReference>
<reference evidence="14" key="1">
    <citation type="submission" date="2025-08" db="UniProtKB">
        <authorList>
            <consortium name="Ensembl"/>
        </authorList>
    </citation>
    <scope>IDENTIFICATION</scope>
</reference>
<protein>
    <submittedName>
        <fullName evidence="14">Secretin receptor</fullName>
    </submittedName>
</protein>
<keyword evidence="9" id="KW-0325">Glycoprotein</keyword>
<evidence type="ECO:0000259" key="13">
    <source>
        <dbReference type="PROSITE" id="PS50261"/>
    </source>
</evidence>
<evidence type="ECO:0000313" key="15">
    <source>
        <dbReference type="Proteomes" id="UP000265020"/>
    </source>
</evidence>
<keyword evidence="15" id="KW-1185">Reference proteome</keyword>
<dbReference type="GO" id="GO:0015055">
    <property type="term" value="F:secretin receptor activity"/>
    <property type="evidence" value="ECO:0007669"/>
    <property type="project" value="TreeGrafter"/>
</dbReference>
<name>A0A3Q2EIM5_CYPVA</name>
<feature type="transmembrane region" description="Helical" evidence="11">
    <location>
        <begin position="340"/>
        <end position="360"/>
    </location>
</feature>
<keyword evidence="10" id="KW-0807">Transducer</keyword>
<feature type="domain" description="G-protein coupled receptors family 2 profile 2" evidence="13">
    <location>
        <begin position="182"/>
        <end position="436"/>
    </location>
</feature>
<dbReference type="PROSITE" id="PS00650">
    <property type="entry name" value="G_PROTEIN_RECEP_F2_2"/>
    <property type="match status" value="1"/>
</dbReference>
<keyword evidence="3" id="KW-1003">Cell membrane</keyword>
<dbReference type="PROSITE" id="PS50261">
    <property type="entry name" value="G_PROTEIN_RECEP_F2_4"/>
    <property type="match status" value="1"/>
</dbReference>
<dbReference type="OMA" id="HRNCTSN"/>
<keyword evidence="4 11" id="KW-0812">Transmembrane</keyword>
<proteinExistence type="inferred from homology"/>
<dbReference type="PANTHER" id="PTHR45620:SF13">
    <property type="entry name" value="SECRETIN RECEPTOR"/>
    <property type="match status" value="1"/>
</dbReference>
<evidence type="ECO:0000313" key="14">
    <source>
        <dbReference type="Ensembl" id="ENSCVAP00000032217.1"/>
    </source>
</evidence>
<reference evidence="14" key="2">
    <citation type="submission" date="2025-09" db="UniProtKB">
        <authorList>
            <consortium name="Ensembl"/>
        </authorList>
    </citation>
    <scope>IDENTIFICATION</scope>
</reference>
<accession>A0A3Q2EIM5</accession>
<evidence type="ECO:0000256" key="6">
    <source>
        <dbReference type="ARBA" id="ARBA00023040"/>
    </source>
</evidence>
<dbReference type="PANTHER" id="PTHR45620">
    <property type="entry name" value="PDF RECEPTOR-LIKE PROTEIN-RELATED"/>
    <property type="match status" value="1"/>
</dbReference>
<feature type="transmembrane region" description="Helical" evidence="11">
    <location>
        <begin position="185"/>
        <end position="207"/>
    </location>
</feature>
<comment type="subcellular location">
    <subcellularLocation>
        <location evidence="1">Cell membrane</location>
        <topology evidence="1">Multi-pass membrane protein</topology>
    </subcellularLocation>
</comment>
<dbReference type="InterPro" id="IPR036445">
    <property type="entry name" value="GPCR_2_extracell_dom_sf"/>
</dbReference>
<keyword evidence="5 11" id="KW-1133">Transmembrane helix</keyword>
<dbReference type="Pfam" id="PF02793">
    <property type="entry name" value="HRM"/>
    <property type="match status" value="1"/>
</dbReference>
<dbReference type="Ensembl" id="ENSCVAT00000027808.1">
    <property type="protein sequence ID" value="ENSCVAP00000032217.1"/>
    <property type="gene ID" value="ENSCVAG00000022142.1"/>
</dbReference>
<dbReference type="InterPro" id="IPR000832">
    <property type="entry name" value="GPCR_2_secretin-like"/>
</dbReference>
<dbReference type="InterPro" id="IPR001879">
    <property type="entry name" value="GPCR_2_extracellular_dom"/>
</dbReference>
<dbReference type="GO" id="GO:0017046">
    <property type="term" value="F:peptide hormone binding"/>
    <property type="evidence" value="ECO:0007669"/>
    <property type="project" value="TreeGrafter"/>
</dbReference>
<keyword evidence="8" id="KW-0675">Receptor</keyword>
<evidence type="ECO:0000256" key="8">
    <source>
        <dbReference type="ARBA" id="ARBA00023170"/>
    </source>
</evidence>
<dbReference type="SUPFAM" id="SSF111418">
    <property type="entry name" value="Hormone receptor domain"/>
    <property type="match status" value="1"/>
</dbReference>
<dbReference type="InterPro" id="IPR047037">
    <property type="entry name" value="Secretin_7TM"/>
</dbReference>
<dbReference type="GO" id="GO:0007188">
    <property type="term" value="P:adenylate cyclase-modulating G protein-coupled receptor signaling pathway"/>
    <property type="evidence" value="ECO:0007669"/>
    <property type="project" value="TreeGrafter"/>
</dbReference>
<dbReference type="PROSITE" id="PS00649">
    <property type="entry name" value="G_PROTEIN_RECEP_F2_1"/>
    <property type="match status" value="1"/>
</dbReference>
<organism evidence="14 15">
    <name type="scientific">Cyprinodon variegatus</name>
    <name type="common">Sheepshead minnow</name>
    <dbReference type="NCBI Taxonomy" id="28743"/>
    <lineage>
        <taxon>Eukaryota</taxon>
        <taxon>Metazoa</taxon>
        <taxon>Chordata</taxon>
        <taxon>Craniata</taxon>
        <taxon>Vertebrata</taxon>
        <taxon>Euteleostomi</taxon>
        <taxon>Actinopterygii</taxon>
        <taxon>Neopterygii</taxon>
        <taxon>Teleostei</taxon>
        <taxon>Neoteleostei</taxon>
        <taxon>Acanthomorphata</taxon>
        <taxon>Ovalentaria</taxon>
        <taxon>Atherinomorphae</taxon>
        <taxon>Cyprinodontiformes</taxon>
        <taxon>Cyprinodontidae</taxon>
        <taxon>Cyprinodon</taxon>
    </lineage>
</organism>
<dbReference type="PROSITE" id="PS50227">
    <property type="entry name" value="G_PROTEIN_RECEP_F2_3"/>
    <property type="match status" value="1"/>
</dbReference>
<dbReference type="CDD" id="cd15275">
    <property type="entry name" value="7tmB1_secretin"/>
    <property type="match status" value="1"/>
</dbReference>
<dbReference type="PRINTS" id="PR00249">
    <property type="entry name" value="GPCRSECRETIN"/>
</dbReference>
<evidence type="ECO:0000256" key="1">
    <source>
        <dbReference type="ARBA" id="ARBA00004651"/>
    </source>
</evidence>
<evidence type="ECO:0000259" key="12">
    <source>
        <dbReference type="PROSITE" id="PS50227"/>
    </source>
</evidence>
<dbReference type="GO" id="GO:0008528">
    <property type="term" value="F:G protein-coupled peptide receptor activity"/>
    <property type="evidence" value="ECO:0007669"/>
    <property type="project" value="TreeGrafter"/>
</dbReference>
<evidence type="ECO:0000256" key="5">
    <source>
        <dbReference type="ARBA" id="ARBA00022989"/>
    </source>
</evidence>
<evidence type="ECO:0000256" key="10">
    <source>
        <dbReference type="ARBA" id="ARBA00023224"/>
    </source>
</evidence>
<dbReference type="InterPro" id="IPR017983">
    <property type="entry name" value="GPCR_2_secretin-like_CS"/>
</dbReference>
<feature type="transmembrane region" description="Helical" evidence="11">
    <location>
        <begin position="295"/>
        <end position="320"/>
    </location>
</feature>
<dbReference type="SMART" id="SM00008">
    <property type="entry name" value="HormR"/>
    <property type="match status" value="1"/>
</dbReference>
<dbReference type="Gene3D" id="4.10.1240.10">
    <property type="entry name" value="GPCR, family 2, extracellular hormone receptor domain"/>
    <property type="match status" value="1"/>
</dbReference>
<dbReference type="InterPro" id="IPR017981">
    <property type="entry name" value="GPCR_2-like_7TM"/>
</dbReference>
<dbReference type="GO" id="GO:0005886">
    <property type="term" value="C:plasma membrane"/>
    <property type="evidence" value="ECO:0007669"/>
    <property type="project" value="UniProtKB-SubCell"/>
</dbReference>
<comment type="similarity">
    <text evidence="2">Belongs to the G-protein coupled receptor 2 family.</text>
</comment>
<evidence type="ECO:0000256" key="4">
    <source>
        <dbReference type="ARBA" id="ARBA00022692"/>
    </source>
</evidence>
<evidence type="ECO:0000256" key="9">
    <source>
        <dbReference type="ARBA" id="ARBA00023180"/>
    </source>
</evidence>
<evidence type="ECO:0000256" key="3">
    <source>
        <dbReference type="ARBA" id="ARBA00022475"/>
    </source>
</evidence>
<feature type="transmembrane region" description="Helical" evidence="11">
    <location>
        <begin position="380"/>
        <end position="400"/>
    </location>
</feature>
<evidence type="ECO:0000256" key="2">
    <source>
        <dbReference type="ARBA" id="ARBA00005314"/>
    </source>
</evidence>